<dbReference type="EMBL" id="KI392798">
    <property type="protein sequence ID" value="ERN10795.1"/>
    <property type="molecule type" value="Genomic_DNA"/>
</dbReference>
<evidence type="ECO:0000256" key="9">
    <source>
        <dbReference type="SAM" id="MobiDB-lite"/>
    </source>
</evidence>
<gene>
    <name evidence="11" type="ORF">AMTR_s00027p00225770</name>
</gene>
<feature type="transmembrane region" description="Helical" evidence="10">
    <location>
        <begin position="729"/>
        <end position="753"/>
    </location>
</feature>
<evidence type="ECO:0000313" key="11">
    <source>
        <dbReference type="EMBL" id="ERN10795.1"/>
    </source>
</evidence>
<protein>
    <recommendedName>
        <fullName evidence="13">Membrane protein of ER body-like protein</fullName>
    </recommendedName>
</protein>
<feature type="region of interest" description="Disordered" evidence="9">
    <location>
        <begin position="28"/>
        <end position="56"/>
    </location>
</feature>
<dbReference type="Proteomes" id="UP000017836">
    <property type="component" value="Unassembled WGS sequence"/>
</dbReference>
<dbReference type="CDD" id="cd01059">
    <property type="entry name" value="CCC1_like"/>
    <property type="match status" value="1"/>
</dbReference>
<dbReference type="Gramene" id="ERN10795">
    <property type="protein sequence ID" value="ERN10795"/>
    <property type="gene ID" value="AMTR_s00027p00225770"/>
</dbReference>
<feature type="compositionally biased region" description="Polar residues" evidence="9">
    <location>
        <begin position="434"/>
        <end position="455"/>
    </location>
</feature>
<dbReference type="PANTHER" id="PTHR38937">
    <property type="entry name" value="MEMBRANE PROTEIN OF ER BODY-LIKE PROTEIN"/>
    <property type="match status" value="1"/>
</dbReference>
<evidence type="ECO:0000256" key="7">
    <source>
        <dbReference type="ARBA" id="ARBA00023136"/>
    </source>
</evidence>
<name>W1PU29_AMBTC</name>
<keyword evidence="3" id="KW-0813">Transport</keyword>
<keyword evidence="5 10" id="KW-0812">Transmembrane</keyword>
<dbReference type="PANTHER" id="PTHR38937:SF2">
    <property type="entry name" value="MEMBRANE PROTEIN OF ER BODY-LIKE PROTEIN ISOFORM X1"/>
    <property type="match status" value="1"/>
</dbReference>
<evidence type="ECO:0000256" key="5">
    <source>
        <dbReference type="ARBA" id="ARBA00022692"/>
    </source>
</evidence>
<keyword evidence="7 10" id="KW-0472">Membrane</keyword>
<dbReference type="GO" id="GO:0010168">
    <property type="term" value="C:ER body"/>
    <property type="evidence" value="ECO:0000318"/>
    <property type="project" value="GO_Central"/>
</dbReference>
<comment type="catalytic activity">
    <reaction evidence="8">
        <text>Fe(2+)(in) = Fe(2+)(out)</text>
        <dbReference type="Rhea" id="RHEA:28486"/>
        <dbReference type="ChEBI" id="CHEBI:29033"/>
    </reaction>
    <physiologicalReaction direction="left-to-right" evidence="8">
        <dbReference type="Rhea" id="RHEA:28487"/>
    </physiologicalReaction>
</comment>
<evidence type="ECO:0000256" key="1">
    <source>
        <dbReference type="ARBA" id="ARBA00004128"/>
    </source>
</evidence>
<dbReference type="GO" id="GO:0030026">
    <property type="term" value="P:intracellular manganese ion homeostasis"/>
    <property type="evidence" value="ECO:0000318"/>
    <property type="project" value="GO_Central"/>
</dbReference>
<accession>W1PU29</accession>
<dbReference type="eggNOG" id="ENOG502QQ85">
    <property type="taxonomic scope" value="Eukaryota"/>
</dbReference>
<feature type="transmembrane region" description="Helical" evidence="10">
    <location>
        <begin position="688"/>
        <end position="709"/>
    </location>
</feature>
<comment type="subcellular location">
    <subcellularLocation>
        <location evidence="1">Vacuole membrane</location>
        <topology evidence="1">Multi-pass membrane protein</topology>
    </subcellularLocation>
</comment>
<comment type="similarity">
    <text evidence="2">Belongs to the CCC1 family.</text>
</comment>
<feature type="compositionally biased region" description="Basic and acidic residues" evidence="9">
    <location>
        <begin position="460"/>
        <end position="472"/>
    </location>
</feature>
<keyword evidence="3" id="KW-0406">Ion transport</keyword>
<evidence type="ECO:0000256" key="6">
    <source>
        <dbReference type="ARBA" id="ARBA00022989"/>
    </source>
</evidence>
<feature type="region of interest" description="Disordered" evidence="9">
    <location>
        <begin position="432"/>
        <end position="494"/>
    </location>
</feature>
<evidence type="ECO:0000256" key="4">
    <source>
        <dbReference type="ARBA" id="ARBA00022554"/>
    </source>
</evidence>
<dbReference type="HOGENOM" id="CLU_332449_0_0_1"/>
<dbReference type="AlphaFoldDB" id="W1PU29"/>
<dbReference type="GO" id="GO:0005381">
    <property type="term" value="F:iron ion transmembrane transporter activity"/>
    <property type="evidence" value="ECO:0000318"/>
    <property type="project" value="GO_Central"/>
</dbReference>
<keyword evidence="6 10" id="KW-1133">Transmembrane helix</keyword>
<dbReference type="GO" id="GO:0005384">
    <property type="term" value="F:manganese ion transmembrane transporter activity"/>
    <property type="evidence" value="ECO:0000318"/>
    <property type="project" value="GO_Central"/>
</dbReference>
<dbReference type="InterPro" id="IPR008217">
    <property type="entry name" value="Ccc1_fam"/>
</dbReference>
<sequence length="861" mass="94281">METLGEVGLVLEEEESESLIRKSRVRATSNGLDANGENGSIDIDGDKAQGDSAEHNGDTLGVSVEVNGDVHGGAGSEPTVYEPIVYLDNTERAPVTNEFIETKPGNLESSTNTKLKELADANDTLGGDSWKANGSDSPGTLASAEYRKEGLTEVQNGTLHTYIAGVLGSEEMDLERVLKEQETHDLFCPNCKSCITRRVVLRKRKRYVPLANDIQQQRKKQETDFTEASTESREHEDVQTEAFRCLSCLCIFIRTATGLEFFSRLFHAGNENTRLQSPSQIQQRDHASAENDNSHCFSFLGKWRQDGMTGTVSGKHGTPAVVKTKEPDVGIQAMPTDSASYKMGTSCRDVQANLDRNFEHAPPQIAQETDGLSYHKSRGEDVKSTVEASFEKEEIHESSMTKKSFEKEEIYDSSLLSLTNGEHREPLLRETIPHTKSPTESPFSEAPNVSWSNTSHHPHKAETESNNRKENEEANATNREMSSSTPVKGNSTSNAELATRSQVQKGMSHTTDPNLKDKGFKDTFYNCFPYSFPLFWSAGHAERTGELEKPLLIGKTVNLKSQSQSQLVLESPDVIETSTSHLLEVEEHRLEITPSPGSQLIASGVGIHIQGQKIQPAKPREEPSVSVPGQLKGSVLQTTVGVGTHNLPQGTSYHEWEILKSIVYGGLAESITSLAIISSAAGGDASTLTIVAMGFANLITGLFIMANDLVELRKTPSKFAETVGHPERFGFHVFITFLSYIVFGLVAPITYGFSFRESDDKDKKLIAMSAASLLCIILLAMAKAKVTSKSYIKTTLQYVAIGVGASGLSYVTGKYVRKLLEKLGWITDSNSPSSLYGIVGKGSSFSRMLGRKASRDAYLYY</sequence>
<evidence type="ECO:0000256" key="10">
    <source>
        <dbReference type="SAM" id="Phobius"/>
    </source>
</evidence>
<dbReference type="GO" id="GO:0016020">
    <property type="term" value="C:membrane"/>
    <property type="evidence" value="ECO:0000318"/>
    <property type="project" value="GO_Central"/>
</dbReference>
<keyword evidence="3" id="KW-0408">Iron</keyword>
<proteinExistence type="inferred from homology"/>
<evidence type="ECO:0000256" key="2">
    <source>
        <dbReference type="ARBA" id="ARBA00007049"/>
    </source>
</evidence>
<dbReference type="Pfam" id="PF01988">
    <property type="entry name" value="VIT1"/>
    <property type="match status" value="1"/>
</dbReference>
<evidence type="ECO:0000256" key="3">
    <source>
        <dbReference type="ARBA" id="ARBA00022496"/>
    </source>
</evidence>
<keyword evidence="4" id="KW-0926">Vacuole</keyword>
<evidence type="ECO:0000313" key="12">
    <source>
        <dbReference type="Proteomes" id="UP000017836"/>
    </source>
</evidence>
<feature type="compositionally biased region" description="Polar residues" evidence="9">
    <location>
        <begin position="474"/>
        <end position="494"/>
    </location>
</feature>
<dbReference type="GO" id="GO:0005774">
    <property type="term" value="C:vacuolar membrane"/>
    <property type="evidence" value="ECO:0007669"/>
    <property type="project" value="UniProtKB-SubCell"/>
</dbReference>
<feature type="transmembrane region" description="Helical" evidence="10">
    <location>
        <begin position="765"/>
        <end position="784"/>
    </location>
</feature>
<keyword evidence="12" id="KW-1185">Reference proteome</keyword>
<evidence type="ECO:0000256" key="8">
    <source>
        <dbReference type="ARBA" id="ARBA00044464"/>
    </source>
</evidence>
<evidence type="ECO:0008006" key="13">
    <source>
        <dbReference type="Google" id="ProtNLM"/>
    </source>
</evidence>
<keyword evidence="3" id="KW-0410">Iron transport</keyword>
<dbReference type="OMA" id="RETIPHT"/>
<reference evidence="12" key="1">
    <citation type="journal article" date="2013" name="Science">
        <title>The Amborella genome and the evolution of flowering plants.</title>
        <authorList>
            <consortium name="Amborella Genome Project"/>
        </authorList>
    </citation>
    <scope>NUCLEOTIDE SEQUENCE [LARGE SCALE GENOMIC DNA]</scope>
</reference>
<feature type="compositionally biased region" description="Basic and acidic residues" evidence="9">
    <location>
        <begin position="44"/>
        <end position="56"/>
    </location>
</feature>
<dbReference type="InterPro" id="IPR052843">
    <property type="entry name" value="ER_body_metal_sequester"/>
</dbReference>
<organism evidence="11 12">
    <name type="scientific">Amborella trichopoda</name>
    <dbReference type="NCBI Taxonomy" id="13333"/>
    <lineage>
        <taxon>Eukaryota</taxon>
        <taxon>Viridiplantae</taxon>
        <taxon>Streptophyta</taxon>
        <taxon>Embryophyta</taxon>
        <taxon>Tracheophyta</taxon>
        <taxon>Spermatophyta</taxon>
        <taxon>Magnoliopsida</taxon>
        <taxon>Amborellales</taxon>
        <taxon>Amborellaceae</taxon>
        <taxon>Amborella</taxon>
    </lineage>
</organism>